<gene>
    <name evidence="9" type="primary">oat2</name>
    <name evidence="8" type="synonym">argJ</name>
    <name evidence="9" type="ORF">CROST_038520</name>
</gene>
<dbReference type="CDD" id="cd02152">
    <property type="entry name" value="OAT"/>
    <property type="match status" value="1"/>
</dbReference>
<dbReference type="InterPro" id="IPR042195">
    <property type="entry name" value="ArgJ_beta_C"/>
</dbReference>
<name>A0A1S8MH74_9CLOT</name>
<dbReference type="Gene3D" id="3.60.70.12">
    <property type="entry name" value="L-amino peptidase D-ALA esterase/amidase"/>
    <property type="match status" value="1"/>
</dbReference>
<comment type="function">
    <text evidence="8">Catalyzes two activities which are involved in the cyclic version of arginine biosynthesis: the synthesis of N-acetylglutamate from glutamate and acetyl-CoA as the acetyl donor, and of ornithine by transacetylation between N(2)-acetylornithine and glutamate.</text>
</comment>
<dbReference type="SUPFAM" id="SSF56266">
    <property type="entry name" value="DmpA/ArgJ-like"/>
    <property type="match status" value="1"/>
</dbReference>
<dbReference type="EMBL" id="CP096983">
    <property type="protein sequence ID" value="URZ13102.1"/>
    <property type="molecule type" value="Genomic_DNA"/>
</dbReference>
<comment type="pathway">
    <text evidence="8">Amino-acid biosynthesis; L-arginine biosynthesis; L-ornithine and N-acetyl-L-glutamate from L-glutamate and N(2)-acetyl-L-ornithine (cyclic): step 1/1.</text>
</comment>
<feature type="binding site" evidence="8">
    <location>
        <position position="257"/>
    </location>
    <ligand>
        <name>substrate</name>
    </ligand>
</feature>
<comment type="caution">
    <text evidence="8">Lacks conserved residue(s) required for the propagation of feature annotation.</text>
</comment>
<feature type="active site" description="Nucleophile" evidence="8">
    <location>
        <position position="178"/>
    </location>
</feature>
<keyword evidence="8" id="KW-0028">Amino-acid biosynthesis</keyword>
<keyword evidence="5 8" id="KW-0808">Transferase</keyword>
<evidence type="ECO:0000256" key="4">
    <source>
        <dbReference type="ARBA" id="ARBA00022490"/>
    </source>
</evidence>
<evidence type="ECO:0000256" key="8">
    <source>
        <dbReference type="HAMAP-Rule" id="MF_01106"/>
    </source>
</evidence>
<evidence type="ECO:0000256" key="2">
    <source>
        <dbReference type="ARBA" id="ARBA00006774"/>
    </source>
</evidence>
<dbReference type="GO" id="GO:0006592">
    <property type="term" value="P:ornithine biosynthetic process"/>
    <property type="evidence" value="ECO:0007669"/>
    <property type="project" value="TreeGrafter"/>
</dbReference>
<organism evidence="9 10">
    <name type="scientific">Clostridium felsineum</name>
    <dbReference type="NCBI Taxonomy" id="36839"/>
    <lineage>
        <taxon>Bacteria</taxon>
        <taxon>Bacillati</taxon>
        <taxon>Bacillota</taxon>
        <taxon>Clostridia</taxon>
        <taxon>Eubacteriales</taxon>
        <taxon>Clostridiaceae</taxon>
        <taxon>Clostridium</taxon>
    </lineage>
</organism>
<keyword evidence="10" id="KW-1185">Reference proteome</keyword>
<feature type="binding site" evidence="8">
    <location>
        <position position="381"/>
    </location>
    <ligand>
        <name>substrate</name>
    </ligand>
</feature>
<dbReference type="PANTHER" id="PTHR23100:SF0">
    <property type="entry name" value="ARGININE BIOSYNTHESIS BIFUNCTIONAL PROTEIN ARGJ, MITOCHONDRIAL"/>
    <property type="match status" value="1"/>
</dbReference>
<sequence length="388" mass="42820">MTEYLIPKGFLCCGKHVGIKKRKLDLGVVYSKRMCNAAAVFTKNKFCGVPIIVGKENIKNNRLQAVVVTSGVANVATGEEGIENTYRILNKISEELGIDSKDILPSATGIIGKQLPIENIIEGTEGIKKLLGENNWEDFNRAIMTTDKKLKIRSLKVNDVTILGIAKGSGMIEPNMATMLAYFFTDAYIEGEALKGILKRVTDKSFNMISIDHDTSTSDTAAILANGYIKEVDLELFERAFTKMCIDISKDIVKDGEGVSKLIEVTVSGSSSFESAKTIAKAIINSPLVKIAVYGSDPNWGRVAMAIGKSLDEDVNPLKIQIAFNDIVIYDKGNICEKNYQKIKNYLESSSECKIKVNLNVGKFKVIVWGSDFTEDYIKINSYYTKIK</sequence>
<feature type="binding site" evidence="8">
    <location>
        <position position="178"/>
    </location>
    <ligand>
        <name>substrate</name>
    </ligand>
</feature>
<dbReference type="GO" id="GO:0006526">
    <property type="term" value="P:L-arginine biosynthetic process"/>
    <property type="evidence" value="ECO:0007669"/>
    <property type="project" value="UniProtKB-UniRule"/>
</dbReference>
<reference evidence="9 10" key="1">
    <citation type="submission" date="2022-04" db="EMBL/GenBank/DDBJ databases">
        <title>Genome sequence of C. roseum typestrain.</title>
        <authorList>
            <person name="Poehlein A."/>
            <person name="Schoch T."/>
            <person name="Duerre P."/>
            <person name="Daniel R."/>
        </authorList>
    </citation>
    <scope>NUCLEOTIDE SEQUENCE [LARGE SCALE GENOMIC DNA]</scope>
    <source>
        <strain evidence="9 10">DSM 7320</strain>
    </source>
</reference>
<dbReference type="FunFam" id="3.10.20.340:FF:000003">
    <property type="entry name" value="Arginine biosynthesis bifunctional protein ArgJ"/>
    <property type="match status" value="1"/>
</dbReference>
<comment type="catalytic activity">
    <reaction evidence="8">
        <text>L-glutamate + acetyl-CoA = N-acetyl-L-glutamate + CoA + H(+)</text>
        <dbReference type="Rhea" id="RHEA:24292"/>
        <dbReference type="ChEBI" id="CHEBI:15378"/>
        <dbReference type="ChEBI" id="CHEBI:29985"/>
        <dbReference type="ChEBI" id="CHEBI:44337"/>
        <dbReference type="ChEBI" id="CHEBI:57287"/>
        <dbReference type="ChEBI" id="CHEBI:57288"/>
        <dbReference type="EC" id="2.3.1.1"/>
    </reaction>
</comment>
<evidence type="ECO:0000256" key="1">
    <source>
        <dbReference type="ARBA" id="ARBA00004496"/>
    </source>
</evidence>
<proteinExistence type="inferred from homology"/>
<feature type="binding site" evidence="8">
    <location>
        <position position="145"/>
    </location>
    <ligand>
        <name>substrate</name>
    </ligand>
</feature>
<dbReference type="EC" id="2.3.1.1" evidence="8"/>
<dbReference type="STRING" id="84029.CROST_18300"/>
<dbReference type="NCBIfam" id="NF003802">
    <property type="entry name" value="PRK05388.1"/>
    <property type="match status" value="1"/>
</dbReference>
<keyword evidence="4 8" id="KW-0963">Cytoplasm</keyword>
<comment type="subcellular location">
    <subcellularLocation>
        <location evidence="1 8">Cytoplasm</location>
    </subcellularLocation>
</comment>
<feature type="chain" id="PRO_5041748454" description="Arginine biosynthesis bifunctional protein ArgJ alpha chain" evidence="8">
    <location>
        <begin position="1"/>
        <end position="177"/>
    </location>
</feature>
<feature type="site" description="Involved in the stabilization of negative charge on the oxyanion by the formation of the oxyanion hole" evidence="8">
    <location>
        <position position="108"/>
    </location>
</feature>
<evidence type="ECO:0000256" key="6">
    <source>
        <dbReference type="ARBA" id="ARBA00022813"/>
    </source>
</evidence>
<dbReference type="PANTHER" id="PTHR23100">
    <property type="entry name" value="ARGININE BIOSYNTHESIS BIFUNCTIONAL PROTEIN ARGJ"/>
    <property type="match status" value="1"/>
</dbReference>
<feature type="chain" id="PRO_5041748453" description="Arginine biosynthesis bifunctional protein ArgJ beta chain" evidence="8">
    <location>
        <begin position="178"/>
        <end position="388"/>
    </location>
</feature>
<dbReference type="Proteomes" id="UP000190951">
    <property type="component" value="Chromosome"/>
</dbReference>
<dbReference type="Pfam" id="PF01960">
    <property type="entry name" value="ArgJ"/>
    <property type="match status" value="1"/>
</dbReference>
<dbReference type="GO" id="GO:0004358">
    <property type="term" value="F:L-glutamate N-acetyltransferase activity, acting on acetyl-L-ornithine as donor"/>
    <property type="evidence" value="ECO:0007669"/>
    <property type="project" value="UniProtKB-UniRule"/>
</dbReference>
<keyword evidence="6 8" id="KW-0068">Autocatalytic cleavage</keyword>
<dbReference type="GO" id="GO:0005737">
    <property type="term" value="C:cytoplasm"/>
    <property type="evidence" value="ECO:0007669"/>
    <property type="project" value="UniProtKB-SubCell"/>
</dbReference>
<protein>
    <recommendedName>
        <fullName evidence="8">Arginine biosynthesis bifunctional protein ArgJ</fullName>
    </recommendedName>
    <domain>
        <recommendedName>
            <fullName evidence="8">Glutamate N-acetyltransferase</fullName>
            <ecNumber evidence="8">2.3.1.35</ecNumber>
        </recommendedName>
        <alternativeName>
            <fullName evidence="8">Ornithine acetyltransferase</fullName>
            <shortName evidence="8">OATase</shortName>
        </alternativeName>
        <alternativeName>
            <fullName evidence="8">Ornithine transacetylase</fullName>
        </alternativeName>
    </domain>
    <domain>
        <recommendedName>
            <fullName evidence="8">Amino-acid acetyltransferase</fullName>
            <ecNumber evidence="8">2.3.1.1</ecNumber>
        </recommendedName>
        <alternativeName>
            <fullName evidence="8">N-acetylglutamate synthase</fullName>
            <shortName evidence="8">AGSase</shortName>
        </alternativeName>
    </domain>
    <component>
        <recommendedName>
            <fullName evidence="8">Arginine biosynthesis bifunctional protein ArgJ alpha chain</fullName>
        </recommendedName>
    </component>
    <component>
        <recommendedName>
            <fullName evidence="8">Arginine biosynthesis bifunctional protein ArgJ beta chain</fullName>
        </recommendedName>
    </component>
</protein>
<dbReference type="EC" id="2.3.1.35" evidence="8"/>
<comment type="pathway">
    <text evidence="8">Amino-acid biosynthesis; L-arginine biosynthesis; N(2)-acetyl-L-ornithine from L-glutamate: step 1/4.</text>
</comment>
<comment type="similarity">
    <text evidence="2 8">Belongs to the ArgJ family.</text>
</comment>
<evidence type="ECO:0000256" key="7">
    <source>
        <dbReference type="ARBA" id="ARBA00023315"/>
    </source>
</evidence>
<keyword evidence="8" id="KW-0055">Arginine biosynthesis</keyword>
<feature type="site" description="Involved in the stabilization of negative charge on the oxyanion by the formation of the oxyanion hole" evidence="8">
    <location>
        <position position="109"/>
    </location>
</feature>
<evidence type="ECO:0000313" key="10">
    <source>
        <dbReference type="Proteomes" id="UP000190951"/>
    </source>
</evidence>
<dbReference type="RefSeq" id="WP_077832177.1">
    <property type="nucleotide sequence ID" value="NZ_CP096983.1"/>
</dbReference>
<evidence type="ECO:0000256" key="3">
    <source>
        <dbReference type="ARBA" id="ARBA00011475"/>
    </source>
</evidence>
<comment type="catalytic activity">
    <reaction evidence="8">
        <text>N(2)-acetyl-L-ornithine + L-glutamate = N-acetyl-L-glutamate + L-ornithine</text>
        <dbReference type="Rhea" id="RHEA:15349"/>
        <dbReference type="ChEBI" id="CHEBI:29985"/>
        <dbReference type="ChEBI" id="CHEBI:44337"/>
        <dbReference type="ChEBI" id="CHEBI:46911"/>
        <dbReference type="ChEBI" id="CHEBI:57805"/>
        <dbReference type="EC" id="2.3.1.35"/>
    </reaction>
</comment>
<evidence type="ECO:0000256" key="5">
    <source>
        <dbReference type="ARBA" id="ARBA00022679"/>
    </source>
</evidence>
<dbReference type="InterPro" id="IPR016117">
    <property type="entry name" value="ArgJ-like_dom_sf"/>
</dbReference>
<dbReference type="InterPro" id="IPR002813">
    <property type="entry name" value="Arg_biosynth_ArgJ"/>
</dbReference>
<accession>A0A1S8MH74</accession>
<dbReference type="NCBIfam" id="TIGR00120">
    <property type="entry name" value="ArgJ"/>
    <property type="match status" value="1"/>
</dbReference>
<keyword evidence="8" id="KW-0511">Multifunctional enzyme</keyword>
<dbReference type="GO" id="GO:0004042">
    <property type="term" value="F:L-glutamate N-acetyltransferase activity"/>
    <property type="evidence" value="ECO:0007669"/>
    <property type="project" value="UniProtKB-UniRule"/>
</dbReference>
<dbReference type="AlphaFoldDB" id="A0A1S8MH74"/>
<feature type="binding site" evidence="8">
    <location>
        <position position="167"/>
    </location>
    <ligand>
        <name>substrate</name>
    </ligand>
</feature>
<comment type="subunit">
    <text evidence="3 8">Heterotetramer of two alpha and two beta chains.</text>
</comment>
<dbReference type="KEGG" id="crw:CROST_038520"/>
<evidence type="ECO:0000313" key="9">
    <source>
        <dbReference type="EMBL" id="URZ13102.1"/>
    </source>
</evidence>
<keyword evidence="7 8" id="KW-0012">Acyltransferase</keyword>
<dbReference type="HAMAP" id="MF_01106">
    <property type="entry name" value="ArgJ"/>
    <property type="match status" value="1"/>
</dbReference>
<feature type="site" description="Cleavage; by autolysis" evidence="8">
    <location>
        <begin position="177"/>
        <end position="178"/>
    </location>
</feature>
<dbReference type="Gene3D" id="3.10.20.340">
    <property type="entry name" value="ArgJ beta chain, C-terminal domain"/>
    <property type="match status" value="1"/>
</dbReference>